<feature type="region of interest" description="Disordered" evidence="1">
    <location>
        <begin position="1"/>
        <end position="35"/>
    </location>
</feature>
<dbReference type="EMBL" id="WNYA01000011">
    <property type="protein sequence ID" value="KAG8552590.1"/>
    <property type="molecule type" value="Genomic_DNA"/>
</dbReference>
<evidence type="ECO:0000256" key="1">
    <source>
        <dbReference type="SAM" id="MobiDB-lite"/>
    </source>
</evidence>
<dbReference type="AlphaFoldDB" id="A0AAV6ZZ87"/>
<sequence length="178" mass="19651">MGSDRGSLSQSECSSPSLASPPHSPLNLETSSFASSQSQNSIASLPRISISTVPMGERRKDSHYYFLPHFSSSRYVFRTRSLLRLPAHSRPRFSSVRCLRSASCLTSDSLLPLPLALWHAAMWLCCPHPCTWCLCRGGGYMAVADGSCNCSLCTFCSFCMFVHEMILRCLVKGENVVM</sequence>
<evidence type="ECO:0000313" key="2">
    <source>
        <dbReference type="EMBL" id="KAG8552590.1"/>
    </source>
</evidence>
<gene>
    <name evidence="2" type="ORF">GDO81_004591</name>
</gene>
<evidence type="ECO:0000313" key="3">
    <source>
        <dbReference type="Proteomes" id="UP000824782"/>
    </source>
</evidence>
<comment type="caution">
    <text evidence="2">The sequence shown here is derived from an EMBL/GenBank/DDBJ whole genome shotgun (WGS) entry which is preliminary data.</text>
</comment>
<dbReference type="GO" id="GO:0035331">
    <property type="term" value="P:negative regulation of hippo signaling"/>
    <property type="evidence" value="ECO:0007669"/>
    <property type="project" value="TreeGrafter"/>
</dbReference>
<accession>A0AAV6ZZ87</accession>
<dbReference type="Proteomes" id="UP000824782">
    <property type="component" value="Unassembled WGS sequence"/>
</dbReference>
<reference evidence="2" key="1">
    <citation type="thesis" date="2020" institute="ProQuest LLC" country="789 East Eisenhower Parkway, Ann Arbor, MI, USA">
        <title>Comparative Genomics and Chromosome Evolution.</title>
        <authorList>
            <person name="Mudd A.B."/>
        </authorList>
    </citation>
    <scope>NUCLEOTIDE SEQUENCE</scope>
    <source>
        <strain evidence="2">237g6f4</strain>
        <tissue evidence="2">Blood</tissue>
    </source>
</reference>
<protein>
    <submittedName>
        <fullName evidence="2">Uncharacterized protein</fullName>
    </submittedName>
</protein>
<dbReference type="InterPro" id="IPR053004">
    <property type="entry name" value="MAGUK_Signaling_Regulators"/>
</dbReference>
<keyword evidence="3" id="KW-1185">Reference proteome</keyword>
<organism evidence="2 3">
    <name type="scientific">Engystomops pustulosus</name>
    <name type="common">Tungara frog</name>
    <name type="synonym">Physalaemus pustulosus</name>
    <dbReference type="NCBI Taxonomy" id="76066"/>
    <lineage>
        <taxon>Eukaryota</taxon>
        <taxon>Metazoa</taxon>
        <taxon>Chordata</taxon>
        <taxon>Craniata</taxon>
        <taxon>Vertebrata</taxon>
        <taxon>Euteleostomi</taxon>
        <taxon>Amphibia</taxon>
        <taxon>Batrachia</taxon>
        <taxon>Anura</taxon>
        <taxon>Neobatrachia</taxon>
        <taxon>Hyloidea</taxon>
        <taxon>Leptodactylidae</taxon>
        <taxon>Leiuperinae</taxon>
        <taxon>Engystomops</taxon>
    </lineage>
</organism>
<proteinExistence type="predicted"/>
<name>A0AAV6ZZ87_ENGPU</name>
<dbReference type="GO" id="GO:0005886">
    <property type="term" value="C:plasma membrane"/>
    <property type="evidence" value="ECO:0007669"/>
    <property type="project" value="TreeGrafter"/>
</dbReference>
<dbReference type="PANTHER" id="PTHR46360">
    <property type="entry name" value="DISKS LARGE HOMOLOG 5"/>
    <property type="match status" value="1"/>
</dbReference>
<dbReference type="PANTHER" id="PTHR46360:SF1">
    <property type="entry name" value="DISKS LARGE HOMOLOG 5"/>
    <property type="match status" value="1"/>
</dbReference>
<feature type="compositionally biased region" description="Low complexity" evidence="1">
    <location>
        <begin position="7"/>
        <end position="35"/>
    </location>
</feature>